<sequence length="44" mass="5205">MGDTFDRAVQSLQFWHSHSITAIPSQLLHDNKYFTISTLKWRVK</sequence>
<name>D3VII1_XENNA</name>
<dbReference type="Proteomes" id="UP000008075">
    <property type="component" value="Chromosome"/>
</dbReference>
<dbReference type="STRING" id="406817.XNC1_0457"/>
<organism evidence="1 2">
    <name type="scientific">Xenorhabdus nematophila (strain ATCC 19061 / DSM 3370 / CCUG 14189 / LMG 1036 / NCIMB 9965 / AN6)</name>
    <dbReference type="NCBI Taxonomy" id="406817"/>
    <lineage>
        <taxon>Bacteria</taxon>
        <taxon>Pseudomonadati</taxon>
        <taxon>Pseudomonadota</taxon>
        <taxon>Gammaproteobacteria</taxon>
        <taxon>Enterobacterales</taxon>
        <taxon>Morganellaceae</taxon>
        <taxon>Xenorhabdus</taxon>
    </lineage>
</organism>
<evidence type="ECO:0000313" key="2">
    <source>
        <dbReference type="Proteomes" id="UP000008075"/>
    </source>
</evidence>
<proteinExistence type="predicted"/>
<accession>D3VII1</accession>
<dbReference type="AlphaFoldDB" id="D3VII1"/>
<evidence type="ECO:0000313" key="1">
    <source>
        <dbReference type="EMBL" id="CBJ88531.1"/>
    </source>
</evidence>
<protein>
    <submittedName>
        <fullName evidence="1">Uncharacterized protein</fullName>
    </submittedName>
</protein>
<reference evidence="1 2" key="1">
    <citation type="journal article" date="2011" name="PLoS ONE">
        <title>The entomopathogenic bacterial endosymbionts xenorhabdus and photorhabdus: convergent lifestyles from divergent genomes.</title>
        <authorList>
            <person name="Chaston J.M."/>
            <person name="Suen G."/>
            <person name="Tucker S.L."/>
            <person name="Andersen A.W."/>
            <person name="Bhasin A."/>
            <person name="Bode E."/>
            <person name="Bode H.B."/>
            <person name="Brachmann A.O."/>
            <person name="Cowles C.E."/>
            <person name="Cowles K.N."/>
            <person name="Darby C."/>
            <person name="de Leon L."/>
            <person name="Drace K."/>
            <person name="Du Z."/>
            <person name="Givaudan A."/>
            <person name="Herbert Tran E.E."/>
            <person name="Jewell K.A."/>
            <person name="Knack J.J."/>
            <person name="Krasomil-Osterfeld K.C."/>
            <person name="Kukor R."/>
            <person name="Lanois A."/>
            <person name="Latreille P."/>
            <person name="Leimgruber N.K."/>
            <person name="Lipke C.M."/>
            <person name="Liu R."/>
            <person name="Lu X."/>
            <person name="Martens E.C."/>
            <person name="Marri P.R."/>
            <person name="Medigue C."/>
            <person name="Menard M.L."/>
            <person name="Miller N.M."/>
            <person name="Morales-Soto N."/>
            <person name="Norton S."/>
            <person name="Ogier J.C."/>
            <person name="Orchard S.S."/>
            <person name="Park D."/>
            <person name="Park Y."/>
            <person name="Qurollo B.A."/>
            <person name="Sugar D.R."/>
            <person name="Richards G.R."/>
            <person name="Rouy Z."/>
            <person name="Slominski B."/>
            <person name="Slominski K."/>
            <person name="Snyder H."/>
            <person name="Tjaden B.C."/>
            <person name="van der Hoeven R."/>
            <person name="Welch R.D."/>
            <person name="Wheeler C."/>
            <person name="Xiang B."/>
            <person name="Barbazuk B."/>
            <person name="Gaudriault S."/>
            <person name="Goodner B."/>
            <person name="Slater S.C."/>
            <person name="Forst S."/>
            <person name="Goldman B.S."/>
            <person name="Goodrich-Blair H."/>
        </authorList>
    </citation>
    <scope>NUCLEOTIDE SEQUENCE [LARGE SCALE GENOMIC DNA]</scope>
    <source>
        <strain evidence="2">ATCC 19061 / DSM 3370 / CCUG 14189 / LMG 1036 / NCIMB 9965 / AN6</strain>
    </source>
</reference>
<dbReference type="EMBL" id="FN667742">
    <property type="protein sequence ID" value="CBJ88531.1"/>
    <property type="molecule type" value="Genomic_DNA"/>
</dbReference>
<gene>
    <name evidence="1" type="ordered locus">XNC1_0457</name>
</gene>
<keyword evidence="2" id="KW-1185">Reference proteome</keyword>
<dbReference type="HOGENOM" id="CLU_3224058_0_0_6"/>
<dbReference type="KEGG" id="xne:XNC1_0457"/>